<comment type="caution">
    <text evidence="1">The sequence shown here is derived from an EMBL/GenBank/DDBJ whole genome shotgun (WGS) entry which is preliminary data.</text>
</comment>
<accession>A0ABR8VEP6</accession>
<protein>
    <submittedName>
        <fullName evidence="1">DUF2971 domain-containing protein</fullName>
    </submittedName>
</protein>
<dbReference type="Proteomes" id="UP000616346">
    <property type="component" value="Unassembled WGS sequence"/>
</dbReference>
<keyword evidence="2" id="KW-1185">Reference proteome</keyword>
<evidence type="ECO:0000313" key="1">
    <source>
        <dbReference type="EMBL" id="MBD8003252.1"/>
    </source>
</evidence>
<sequence>MDRIDFANILNSTIARENCTQKELIDKTLPIHNAIAEMMPDRLFRYRQCNKNNINAFEQDSIYAVTADRFNDPYDTLLRYDVKSFEQNFKFLSIEHVLLLKNHILSNGFPPFIKATFPEKSLQMIRDKLISTENIATLMEELETNREYTLTWIAFLSPVVEMMVKRNVTLACFCESVQSVIMWSHYAQEHQGFALEYKPRLLLNSPIKKVAMFPVIYDEKRFDASSYYYYLLLQLFGIPIENPDIFAEFKCVLHKSPEWEYEKEWRLIDSSSRNILQIDYSCIPLKPNAIYYGKNISKENKDELHVIAQAKGIQEYDMYIDNASSKYEMLYRPLN</sequence>
<evidence type="ECO:0000313" key="2">
    <source>
        <dbReference type="Proteomes" id="UP000616346"/>
    </source>
</evidence>
<dbReference type="InterPro" id="IPR021352">
    <property type="entry name" value="DUF2971"/>
</dbReference>
<dbReference type="EMBL" id="JACSPQ010000053">
    <property type="protein sequence ID" value="MBD8003252.1"/>
    <property type="molecule type" value="Genomic_DNA"/>
</dbReference>
<organism evidence="1 2">
    <name type="scientific">Phocaeicola faecium</name>
    <dbReference type="NCBI Taxonomy" id="2762213"/>
    <lineage>
        <taxon>Bacteria</taxon>
        <taxon>Pseudomonadati</taxon>
        <taxon>Bacteroidota</taxon>
        <taxon>Bacteroidia</taxon>
        <taxon>Bacteroidales</taxon>
        <taxon>Bacteroidaceae</taxon>
        <taxon>Phocaeicola</taxon>
    </lineage>
</organism>
<name>A0ABR8VEP6_9BACT</name>
<gene>
    <name evidence="1" type="ORF">H9626_13765</name>
</gene>
<dbReference type="RefSeq" id="WP_191710845.1">
    <property type="nucleotide sequence ID" value="NZ_JACSPQ010000053.1"/>
</dbReference>
<dbReference type="Pfam" id="PF11185">
    <property type="entry name" value="DUF2971"/>
    <property type="match status" value="1"/>
</dbReference>
<reference evidence="1 2" key="1">
    <citation type="submission" date="2020-08" db="EMBL/GenBank/DDBJ databases">
        <title>A Genomic Blueprint of the Chicken Gut Microbiome.</title>
        <authorList>
            <person name="Gilroy R."/>
            <person name="Ravi A."/>
            <person name="Getino M."/>
            <person name="Pursley I."/>
            <person name="Horton D.L."/>
            <person name="Alikhan N.-F."/>
            <person name="Baker D."/>
            <person name="Gharbi K."/>
            <person name="Hall N."/>
            <person name="Watson M."/>
            <person name="Adriaenssens E.M."/>
            <person name="Foster-Nyarko E."/>
            <person name="Jarju S."/>
            <person name="Secka A."/>
            <person name="Antonio M."/>
            <person name="Oren A."/>
            <person name="Chaudhuri R."/>
            <person name="La Ragione R.M."/>
            <person name="Hildebrand F."/>
            <person name="Pallen M.J."/>
        </authorList>
    </citation>
    <scope>NUCLEOTIDE SEQUENCE [LARGE SCALE GENOMIC DNA]</scope>
    <source>
        <strain evidence="1 2">Sa1YUN3</strain>
    </source>
</reference>
<proteinExistence type="predicted"/>